<dbReference type="Gene3D" id="3.30.70.80">
    <property type="entry name" value="Peptidase S8 propeptide/proteinase inhibitor I9"/>
    <property type="match status" value="1"/>
</dbReference>
<organism evidence="3 4">
    <name type="scientific">Capsicum annuum</name>
    <name type="common">Capsicum pepper</name>
    <dbReference type="NCBI Taxonomy" id="4072"/>
    <lineage>
        <taxon>Eukaryota</taxon>
        <taxon>Viridiplantae</taxon>
        <taxon>Streptophyta</taxon>
        <taxon>Embryophyta</taxon>
        <taxon>Tracheophyta</taxon>
        <taxon>Spermatophyta</taxon>
        <taxon>Magnoliopsida</taxon>
        <taxon>eudicotyledons</taxon>
        <taxon>Gunneridae</taxon>
        <taxon>Pentapetalae</taxon>
        <taxon>asterids</taxon>
        <taxon>lamiids</taxon>
        <taxon>Solanales</taxon>
        <taxon>Solanaceae</taxon>
        <taxon>Solanoideae</taxon>
        <taxon>Capsiceae</taxon>
        <taxon>Capsicum</taxon>
    </lineage>
</organism>
<evidence type="ECO:0000256" key="1">
    <source>
        <dbReference type="SAM" id="SignalP"/>
    </source>
</evidence>
<dbReference type="AlphaFoldDB" id="A0A2G3AE79"/>
<reference evidence="3 4" key="1">
    <citation type="journal article" date="2014" name="Nat. Genet.">
        <title>Genome sequence of the hot pepper provides insights into the evolution of pungency in Capsicum species.</title>
        <authorList>
            <person name="Kim S."/>
            <person name="Park M."/>
            <person name="Yeom S.I."/>
            <person name="Kim Y.M."/>
            <person name="Lee J.M."/>
            <person name="Lee H.A."/>
            <person name="Seo E."/>
            <person name="Choi J."/>
            <person name="Cheong K."/>
            <person name="Kim K.T."/>
            <person name="Jung K."/>
            <person name="Lee G.W."/>
            <person name="Oh S.K."/>
            <person name="Bae C."/>
            <person name="Kim S.B."/>
            <person name="Lee H.Y."/>
            <person name="Kim S.Y."/>
            <person name="Kim M.S."/>
            <person name="Kang B.C."/>
            <person name="Jo Y.D."/>
            <person name="Yang H.B."/>
            <person name="Jeong H.J."/>
            <person name="Kang W.H."/>
            <person name="Kwon J.K."/>
            <person name="Shin C."/>
            <person name="Lim J.Y."/>
            <person name="Park J.H."/>
            <person name="Huh J.H."/>
            <person name="Kim J.S."/>
            <person name="Kim B.D."/>
            <person name="Cohen O."/>
            <person name="Paran I."/>
            <person name="Suh M.C."/>
            <person name="Lee S.B."/>
            <person name="Kim Y.K."/>
            <person name="Shin Y."/>
            <person name="Noh S.J."/>
            <person name="Park J."/>
            <person name="Seo Y.S."/>
            <person name="Kwon S.Y."/>
            <person name="Kim H.A."/>
            <person name="Park J.M."/>
            <person name="Kim H.J."/>
            <person name="Choi S.B."/>
            <person name="Bosland P.W."/>
            <person name="Reeves G."/>
            <person name="Jo S.H."/>
            <person name="Lee B.W."/>
            <person name="Cho H.T."/>
            <person name="Choi H.S."/>
            <person name="Lee M.S."/>
            <person name="Yu Y."/>
            <person name="Do Choi Y."/>
            <person name="Park B.S."/>
            <person name="van Deynze A."/>
            <person name="Ashrafi H."/>
            <person name="Hill T."/>
            <person name="Kim W.T."/>
            <person name="Pai H.S."/>
            <person name="Ahn H.K."/>
            <person name="Yeam I."/>
            <person name="Giovannoni J.J."/>
            <person name="Rose J.K."/>
            <person name="Sorensen I."/>
            <person name="Lee S.J."/>
            <person name="Kim R.W."/>
            <person name="Choi I.Y."/>
            <person name="Choi B.S."/>
            <person name="Lim J.S."/>
            <person name="Lee Y.H."/>
            <person name="Choi D."/>
        </authorList>
    </citation>
    <scope>NUCLEOTIDE SEQUENCE [LARGE SCALE GENOMIC DNA]</scope>
    <source>
        <strain evidence="4">cv. CM334</strain>
    </source>
</reference>
<comment type="caution">
    <text evidence="3">The sequence shown here is derived from an EMBL/GenBank/DDBJ whole genome shotgun (WGS) entry which is preliminary data.</text>
</comment>
<reference evidence="3 4" key="2">
    <citation type="journal article" date="2017" name="Genome Biol.">
        <title>New reference genome sequences of hot pepper reveal the massive evolution of plant disease-resistance genes by retroduplication.</title>
        <authorList>
            <person name="Kim S."/>
            <person name="Park J."/>
            <person name="Yeom S.I."/>
            <person name="Kim Y.M."/>
            <person name="Seo E."/>
            <person name="Kim K.T."/>
            <person name="Kim M.S."/>
            <person name="Lee J.M."/>
            <person name="Cheong K."/>
            <person name="Shin H.S."/>
            <person name="Kim S.B."/>
            <person name="Han K."/>
            <person name="Lee J."/>
            <person name="Park M."/>
            <person name="Lee H.A."/>
            <person name="Lee H.Y."/>
            <person name="Lee Y."/>
            <person name="Oh S."/>
            <person name="Lee J.H."/>
            <person name="Choi E."/>
            <person name="Choi E."/>
            <person name="Lee S.E."/>
            <person name="Jeon J."/>
            <person name="Kim H."/>
            <person name="Choi G."/>
            <person name="Song H."/>
            <person name="Lee J."/>
            <person name="Lee S.C."/>
            <person name="Kwon J.K."/>
            <person name="Lee H.Y."/>
            <person name="Koo N."/>
            <person name="Hong Y."/>
            <person name="Kim R.W."/>
            <person name="Kang W.H."/>
            <person name="Huh J.H."/>
            <person name="Kang B.C."/>
            <person name="Yang T.J."/>
            <person name="Lee Y.H."/>
            <person name="Bennetzen J.L."/>
            <person name="Choi D."/>
        </authorList>
    </citation>
    <scope>NUCLEOTIDE SEQUENCE [LARGE SCALE GENOMIC DNA]</scope>
    <source>
        <strain evidence="4">cv. CM334</strain>
    </source>
</reference>
<keyword evidence="1" id="KW-0732">Signal</keyword>
<dbReference type="PANTHER" id="PTHR43399:SF5">
    <property type="entry name" value="PEPTIDASE S8 FAMILY WITH PROTEASE-ASSOCIATED DOMAIN"/>
    <property type="match status" value="1"/>
</dbReference>
<dbReference type="OMA" id="RNCENGH"/>
<feature type="domain" description="Inhibitor I9" evidence="2">
    <location>
        <begin position="27"/>
        <end position="114"/>
    </location>
</feature>
<dbReference type="EMBL" id="AYRZ02000001">
    <property type="protein sequence ID" value="PHT92542.1"/>
    <property type="molecule type" value="Genomic_DNA"/>
</dbReference>
<feature type="chain" id="PRO_5013632942" description="Inhibitor I9 domain-containing protein" evidence="1">
    <location>
        <begin position="24"/>
        <end position="169"/>
    </location>
</feature>
<dbReference type="GO" id="GO:0006508">
    <property type="term" value="P:proteolysis"/>
    <property type="evidence" value="ECO:0007669"/>
    <property type="project" value="InterPro"/>
</dbReference>
<dbReference type="Gramene" id="PHT92542">
    <property type="protein sequence ID" value="PHT92542"/>
    <property type="gene ID" value="T459_00424"/>
</dbReference>
<keyword evidence="4" id="KW-1185">Reference proteome</keyword>
<dbReference type="InterPro" id="IPR010259">
    <property type="entry name" value="S8pro/Inhibitor_I9"/>
</dbReference>
<dbReference type="InterPro" id="IPR051048">
    <property type="entry name" value="Peptidase_S8/S53_subtilisin"/>
</dbReference>
<dbReference type="Proteomes" id="UP000222542">
    <property type="component" value="Unassembled WGS sequence"/>
</dbReference>
<dbReference type="Gene3D" id="3.40.50.200">
    <property type="entry name" value="Peptidase S8/S53 domain"/>
    <property type="match status" value="1"/>
</dbReference>
<name>A0A2G3AE79_CAPAN</name>
<dbReference type="SUPFAM" id="SSF52743">
    <property type="entry name" value="Subtilisin-like"/>
    <property type="match status" value="1"/>
</dbReference>
<protein>
    <recommendedName>
        <fullName evidence="2">Inhibitor I9 domain-containing protein</fullName>
    </recommendedName>
</protein>
<proteinExistence type="predicted"/>
<evidence type="ECO:0000313" key="3">
    <source>
        <dbReference type="EMBL" id="PHT92542.1"/>
    </source>
</evidence>
<feature type="signal peptide" evidence="1">
    <location>
        <begin position="1"/>
        <end position="23"/>
    </location>
</feature>
<dbReference type="GO" id="GO:0004252">
    <property type="term" value="F:serine-type endopeptidase activity"/>
    <property type="evidence" value="ECO:0007669"/>
    <property type="project" value="InterPro"/>
</dbReference>
<gene>
    <name evidence="3" type="ORF">T459_00424</name>
</gene>
<dbReference type="InterPro" id="IPR036852">
    <property type="entry name" value="Peptidase_S8/S53_dom_sf"/>
</dbReference>
<dbReference type="PANTHER" id="PTHR43399">
    <property type="entry name" value="SUBTILISIN-RELATED"/>
    <property type="match status" value="1"/>
</dbReference>
<evidence type="ECO:0000259" key="2">
    <source>
        <dbReference type="Pfam" id="PF05922"/>
    </source>
</evidence>
<evidence type="ECO:0000313" key="4">
    <source>
        <dbReference type="Proteomes" id="UP000222542"/>
    </source>
</evidence>
<accession>A0A2G3AE79</accession>
<dbReference type="InterPro" id="IPR037045">
    <property type="entry name" value="S8pro/Inhibitor_I9_sf"/>
</dbReference>
<dbReference type="STRING" id="4072.A0A2G3AE79"/>
<dbReference type="Pfam" id="PF05922">
    <property type="entry name" value="Inhibitor_I9"/>
    <property type="match status" value="1"/>
</dbReference>
<sequence length="169" mass="18678">MELFKILLIIFIFCSFPFPSIQSDLETYIVHVESPENQISTDQSSRTDLDNYYLSFLPKSTTAISSIGNEEPVNMIYSYHNVMKGLAARLTASQVKEMEQKSGFVSAQKQSILPLQTTHSPSFLGLRPNMGLWKNSHYGKGVIIGVIGSGILPDHPSFSDVGMPPPPAK</sequence>